<accession>A0AAE6IVD1</accession>
<dbReference type="SMART" id="SM00861">
    <property type="entry name" value="Transket_pyr"/>
    <property type="match status" value="1"/>
</dbReference>
<proteinExistence type="inferred from homology"/>
<dbReference type="Gene3D" id="3.40.50.920">
    <property type="match status" value="1"/>
</dbReference>
<dbReference type="GeneID" id="57754311"/>
<dbReference type="InterPro" id="IPR051157">
    <property type="entry name" value="PDH/Transketolase"/>
</dbReference>
<reference evidence="5 6" key="1">
    <citation type="submission" date="2019-08" db="EMBL/GenBank/DDBJ databases">
        <authorList>
            <person name="Kuhnert P."/>
        </authorList>
    </citation>
    <scope>NUCLEOTIDE SEQUENCE [LARGE SCALE GENOMIC DNA]</scope>
    <source>
        <strain evidence="5 6">B36.5</strain>
    </source>
</reference>
<comment type="similarity">
    <text evidence="2">Belongs to the transketolase family.</text>
</comment>
<dbReference type="Gene3D" id="3.40.50.970">
    <property type="match status" value="1"/>
</dbReference>
<dbReference type="InterPro" id="IPR009014">
    <property type="entry name" value="Transketo_C/PFOR_II"/>
</dbReference>
<evidence type="ECO:0000256" key="2">
    <source>
        <dbReference type="ARBA" id="ARBA00007131"/>
    </source>
</evidence>
<name>A0AAE6IVD1_TREPH</name>
<dbReference type="InterPro" id="IPR005475">
    <property type="entry name" value="Transketolase-like_Pyr-bd"/>
</dbReference>
<dbReference type="AlphaFoldDB" id="A0AAE6IVD1"/>
<comment type="cofactor">
    <cofactor evidence="1">
        <name>thiamine diphosphate</name>
        <dbReference type="ChEBI" id="CHEBI:58937"/>
    </cofactor>
</comment>
<dbReference type="CDD" id="cd07033">
    <property type="entry name" value="TPP_PYR_DXS_TK_like"/>
    <property type="match status" value="1"/>
</dbReference>
<dbReference type="Pfam" id="PF02779">
    <property type="entry name" value="Transket_pyr"/>
    <property type="match status" value="1"/>
</dbReference>
<gene>
    <name evidence="5" type="ORF">FUT82_14180</name>
</gene>
<evidence type="ECO:0000256" key="1">
    <source>
        <dbReference type="ARBA" id="ARBA00001964"/>
    </source>
</evidence>
<protein>
    <submittedName>
        <fullName evidence="5">Transketolase family protein</fullName>
    </submittedName>
</protein>
<evidence type="ECO:0000256" key="3">
    <source>
        <dbReference type="ARBA" id="ARBA00023052"/>
    </source>
</evidence>
<dbReference type="SUPFAM" id="SSF52922">
    <property type="entry name" value="TK C-terminal domain-like"/>
    <property type="match status" value="1"/>
</dbReference>
<dbReference type="Proteomes" id="UP000323594">
    <property type="component" value="Chromosome"/>
</dbReference>
<sequence>MTTLKAPRDAFGEALIELHDLYPNLFVLCADLATAVKTKQFAETFPDRFLNVGICEQNMMSFAAGLASENFIVIASTFSVFAAGRAFDQVRQSIAFDSYNVKIMATHQGLSVGADGAIHQCMEDIALMRAIPNMKILAPSDEMSTKGAVKTAVATDGAFYVRIGRAEMPKLYDDSFKFEIGKSYVLREGKDITLAGTGIMVYHALLAAEELRKEGVTAEVIDCSSIKPFDEKTLIQSVQKTGCVLSLEDHSMYGGLGSCIAEILAQKNPAPLKIMAIKDLFGQSGSKEELLAAYGLDKTSIVSAAKDLIKTKK</sequence>
<evidence type="ECO:0000259" key="4">
    <source>
        <dbReference type="SMART" id="SM00861"/>
    </source>
</evidence>
<dbReference type="InterPro" id="IPR029061">
    <property type="entry name" value="THDP-binding"/>
</dbReference>
<dbReference type="EMBL" id="CP042817">
    <property type="protein sequence ID" value="QEJ99024.1"/>
    <property type="molecule type" value="Genomic_DNA"/>
</dbReference>
<dbReference type="RefSeq" id="WP_024753033.1">
    <property type="nucleotide sequence ID" value="NZ_CP027018.1"/>
</dbReference>
<dbReference type="Pfam" id="PF02780">
    <property type="entry name" value="Transketolase_C"/>
    <property type="match status" value="1"/>
</dbReference>
<dbReference type="SUPFAM" id="SSF52518">
    <property type="entry name" value="Thiamin diphosphate-binding fold (THDP-binding)"/>
    <property type="match status" value="1"/>
</dbReference>
<dbReference type="FunFam" id="3.40.50.970:FF:000129">
    <property type="entry name" value="Transketolase"/>
    <property type="match status" value="1"/>
</dbReference>
<evidence type="ECO:0000313" key="6">
    <source>
        <dbReference type="Proteomes" id="UP000323594"/>
    </source>
</evidence>
<organism evidence="5 6">
    <name type="scientific">Treponema phagedenis</name>
    <dbReference type="NCBI Taxonomy" id="162"/>
    <lineage>
        <taxon>Bacteria</taxon>
        <taxon>Pseudomonadati</taxon>
        <taxon>Spirochaetota</taxon>
        <taxon>Spirochaetia</taxon>
        <taxon>Spirochaetales</taxon>
        <taxon>Treponemataceae</taxon>
        <taxon>Treponema</taxon>
    </lineage>
</organism>
<dbReference type="PANTHER" id="PTHR43825:SF1">
    <property type="entry name" value="TRANSKETOLASE-LIKE PYRIMIDINE-BINDING DOMAIN-CONTAINING PROTEIN"/>
    <property type="match status" value="1"/>
</dbReference>
<dbReference type="InterPro" id="IPR033248">
    <property type="entry name" value="Transketolase_C"/>
</dbReference>
<dbReference type="PANTHER" id="PTHR43825">
    <property type="entry name" value="PYRUVATE DEHYDROGENASE E1 COMPONENT"/>
    <property type="match status" value="1"/>
</dbReference>
<keyword evidence="3" id="KW-0786">Thiamine pyrophosphate</keyword>
<evidence type="ECO:0000313" key="5">
    <source>
        <dbReference type="EMBL" id="QEJ99024.1"/>
    </source>
</evidence>
<feature type="domain" description="Transketolase-like pyrimidine-binding" evidence="4">
    <location>
        <begin position="5"/>
        <end position="170"/>
    </location>
</feature>